<feature type="signal peptide" evidence="1">
    <location>
        <begin position="1"/>
        <end position="28"/>
    </location>
</feature>
<gene>
    <name evidence="3" type="ORF">Tci_671688</name>
</gene>
<name>A0A699KPX5_TANCI</name>
<proteinExistence type="predicted"/>
<sequence>RTCTCHHQFASDFLLKLVLRLFLSLVLEGDLLPTDIYKGMVDKRALCYPKNDREDLGKLGAKGDIGFFIGYSANSCAYRVYNRRTKKIIETIHITFDEISAMAFEQYSSKPGLQGMTYGQISSRLDLTEEFFEIDSFLLAIPFHDKTSLVSDDRAFFIMLVFE</sequence>
<organism evidence="3">
    <name type="scientific">Tanacetum cinerariifolium</name>
    <name type="common">Dalmatian daisy</name>
    <name type="synonym">Chrysanthemum cinerariifolium</name>
    <dbReference type="NCBI Taxonomy" id="118510"/>
    <lineage>
        <taxon>Eukaryota</taxon>
        <taxon>Viridiplantae</taxon>
        <taxon>Streptophyta</taxon>
        <taxon>Embryophyta</taxon>
        <taxon>Tracheophyta</taxon>
        <taxon>Spermatophyta</taxon>
        <taxon>Magnoliopsida</taxon>
        <taxon>eudicotyledons</taxon>
        <taxon>Gunneridae</taxon>
        <taxon>Pentapetalae</taxon>
        <taxon>asterids</taxon>
        <taxon>campanulids</taxon>
        <taxon>Asterales</taxon>
        <taxon>Asteraceae</taxon>
        <taxon>Asteroideae</taxon>
        <taxon>Anthemideae</taxon>
        <taxon>Anthemidinae</taxon>
        <taxon>Tanacetum</taxon>
    </lineage>
</organism>
<dbReference type="AlphaFoldDB" id="A0A699KPX5"/>
<comment type="caution">
    <text evidence="3">The sequence shown here is derived from an EMBL/GenBank/DDBJ whole genome shotgun (WGS) entry which is preliminary data.</text>
</comment>
<protein>
    <submittedName>
        <fullName evidence="3">Integrase, catalytic region, zinc finger, CCHC-type, peptidase aspartic, catalytic</fullName>
    </submittedName>
</protein>
<evidence type="ECO:0000256" key="1">
    <source>
        <dbReference type="SAM" id="SignalP"/>
    </source>
</evidence>
<dbReference type="InterPro" id="IPR057670">
    <property type="entry name" value="SH3_retrovirus"/>
</dbReference>
<dbReference type="EMBL" id="BKCJ010530107">
    <property type="protein sequence ID" value="GFA99716.1"/>
    <property type="molecule type" value="Genomic_DNA"/>
</dbReference>
<evidence type="ECO:0000313" key="3">
    <source>
        <dbReference type="EMBL" id="GFA99716.1"/>
    </source>
</evidence>
<feature type="non-terminal residue" evidence="3">
    <location>
        <position position="1"/>
    </location>
</feature>
<feature type="chain" id="PRO_5025444770" evidence="1">
    <location>
        <begin position="29"/>
        <end position="163"/>
    </location>
</feature>
<accession>A0A699KPX5</accession>
<reference evidence="3" key="1">
    <citation type="journal article" date="2019" name="Sci. Rep.">
        <title>Draft genome of Tanacetum cinerariifolium, the natural source of mosquito coil.</title>
        <authorList>
            <person name="Yamashiro T."/>
            <person name="Shiraishi A."/>
            <person name="Satake H."/>
            <person name="Nakayama K."/>
        </authorList>
    </citation>
    <scope>NUCLEOTIDE SEQUENCE</scope>
</reference>
<feature type="domain" description="Retroviral polymerase SH3-like" evidence="2">
    <location>
        <begin position="46"/>
        <end position="100"/>
    </location>
</feature>
<keyword evidence="1" id="KW-0732">Signal</keyword>
<evidence type="ECO:0000259" key="2">
    <source>
        <dbReference type="Pfam" id="PF25597"/>
    </source>
</evidence>
<dbReference type="Pfam" id="PF25597">
    <property type="entry name" value="SH3_retrovirus"/>
    <property type="match status" value="1"/>
</dbReference>